<feature type="region of interest" description="Disordered" evidence="1">
    <location>
        <begin position="73"/>
        <end position="226"/>
    </location>
</feature>
<dbReference type="Proteomes" id="UP000399805">
    <property type="component" value="Unassembled WGS sequence"/>
</dbReference>
<dbReference type="AlphaFoldDB" id="A0A6I8M200"/>
<proteinExistence type="predicted"/>
<protein>
    <submittedName>
        <fullName evidence="2">Uncharacterized protein</fullName>
    </submittedName>
</protein>
<keyword evidence="3" id="KW-1185">Reference proteome</keyword>
<feature type="region of interest" description="Disordered" evidence="1">
    <location>
        <begin position="1"/>
        <end position="21"/>
    </location>
</feature>
<name>A0A6I8M200_9PSEU</name>
<evidence type="ECO:0000256" key="1">
    <source>
        <dbReference type="SAM" id="MobiDB-lite"/>
    </source>
</evidence>
<organism evidence="2 3">
    <name type="scientific">Amycolatopsis camponoti</name>
    <dbReference type="NCBI Taxonomy" id="2606593"/>
    <lineage>
        <taxon>Bacteria</taxon>
        <taxon>Bacillati</taxon>
        <taxon>Actinomycetota</taxon>
        <taxon>Actinomycetes</taxon>
        <taxon>Pseudonocardiales</taxon>
        <taxon>Pseudonocardiaceae</taxon>
        <taxon>Amycolatopsis</taxon>
    </lineage>
</organism>
<gene>
    <name evidence="2" type="ORF">AA23TX_07609</name>
</gene>
<reference evidence="2 3" key="1">
    <citation type="submission" date="2019-09" db="EMBL/GenBank/DDBJ databases">
        <authorList>
            <person name="Leyn A S."/>
        </authorList>
    </citation>
    <scope>NUCLEOTIDE SEQUENCE [LARGE SCALE GENOMIC DNA]</scope>
    <source>
        <strain evidence="2">AA231_1</strain>
    </source>
</reference>
<sequence>MSTKNRKTRTAATDVTDSDRHLQAVPEQHAQQTAVTANDKVRAALADNPGATTAALAIAAGVGRSTAAKVLASWGRDGSAVRTAGDGPRNPDTWTLAVSDNAAPAGDATDTPTDVAASPDPSSGTDETGTRPDTTDTHAVPGDDPSNEPESTTGVPTDASDADGQQPSDEKIVKGSPAAPHGLGTDVDAATPPPDPATVAPVPDTNVESDEPASTTSTDKTRLPKGGLRAMVEEYLTEHPHEDFGPAKIGKELSRSGGAVNNALEKLVADGYAIKTCEAPKRFKINPDKVDVSPTTDSAG</sequence>
<dbReference type="RefSeq" id="WP_155547652.1">
    <property type="nucleotide sequence ID" value="NZ_CABVGP010000003.1"/>
</dbReference>
<dbReference type="EMBL" id="CABVGP010000003">
    <property type="protein sequence ID" value="VVJ22692.1"/>
    <property type="molecule type" value="Genomic_DNA"/>
</dbReference>
<feature type="compositionally biased region" description="Low complexity" evidence="1">
    <location>
        <begin position="102"/>
        <end position="121"/>
    </location>
</feature>
<accession>A0A6I8M200</accession>
<evidence type="ECO:0000313" key="2">
    <source>
        <dbReference type="EMBL" id="VVJ22692.1"/>
    </source>
</evidence>
<evidence type="ECO:0000313" key="3">
    <source>
        <dbReference type="Proteomes" id="UP000399805"/>
    </source>
</evidence>